<dbReference type="InterPro" id="IPR004045">
    <property type="entry name" value="Glutathione_S-Trfase_N"/>
</dbReference>
<evidence type="ECO:0000259" key="3">
    <source>
        <dbReference type="PROSITE" id="PS50405"/>
    </source>
</evidence>
<dbReference type="PROSITE" id="PS50404">
    <property type="entry name" value="GST_NTER"/>
    <property type="match status" value="1"/>
</dbReference>
<evidence type="ECO:0000259" key="2">
    <source>
        <dbReference type="PROSITE" id="PS50404"/>
    </source>
</evidence>
<dbReference type="CDD" id="cd00570">
    <property type="entry name" value="GST_N_family"/>
    <property type="match status" value="1"/>
</dbReference>
<dbReference type="EMBL" id="ML119056">
    <property type="protein sequence ID" value="ROT38195.1"/>
    <property type="molecule type" value="Genomic_DNA"/>
</dbReference>
<dbReference type="Proteomes" id="UP000272025">
    <property type="component" value="Unassembled WGS sequence"/>
</dbReference>
<dbReference type="InterPro" id="IPR036249">
    <property type="entry name" value="Thioredoxin-like_sf"/>
</dbReference>
<sequence>MSSSPEIILYTNHRCPWAHRAHIALAELNIPFKEEIVDLDKPRTEAYLKINPRGLVPSLSYDGEIIAESAIVAQFLADAHPSSHLLPPSNTAEGAVRRARVNFFTDAFFSKVHPAYFKSVTAKTDEEVEEAGRATVDAVVKEIEPLLADAAPYFGGSEKPTLAEVLTGSWLIRLFTFAKYGYLPKTLTTELSERAPNFTKWADAVVKTPSVNAIYDEENFVRVLEERTGKTRSS</sequence>
<keyword evidence="5" id="KW-1185">Reference proteome</keyword>
<dbReference type="InterPro" id="IPR010987">
    <property type="entry name" value="Glutathione-S-Trfase_C-like"/>
</dbReference>
<gene>
    <name evidence="4" type="ORF">SODALDRAFT_340406</name>
</gene>
<dbReference type="RefSeq" id="XP_028466001.1">
    <property type="nucleotide sequence ID" value="XM_028612943.1"/>
</dbReference>
<dbReference type="STRING" id="1314773.A0A3N2PUK2"/>
<dbReference type="PANTHER" id="PTHR43968:SF8">
    <property type="entry name" value="S-TRANSFERASE, PUTATIVE (AFU_ORTHOLOGUE AFUA_2G00590)-RELATED"/>
    <property type="match status" value="1"/>
</dbReference>
<dbReference type="InterPro" id="IPR040079">
    <property type="entry name" value="Glutathione_S-Trfase"/>
</dbReference>
<evidence type="ECO:0000256" key="1">
    <source>
        <dbReference type="ARBA" id="ARBA00007409"/>
    </source>
</evidence>
<dbReference type="PROSITE" id="PS50405">
    <property type="entry name" value="GST_CTER"/>
    <property type="match status" value="1"/>
</dbReference>
<dbReference type="InterPro" id="IPR050983">
    <property type="entry name" value="GST_Omega/HSP26"/>
</dbReference>
<dbReference type="OrthoDB" id="202840at2759"/>
<name>A0A3N2PUK2_SODAK</name>
<dbReference type="Gene3D" id="3.40.30.10">
    <property type="entry name" value="Glutaredoxin"/>
    <property type="match status" value="1"/>
</dbReference>
<accession>A0A3N2PUK2</accession>
<protein>
    <submittedName>
        <fullName evidence="4">Thioredoxin-like protein</fullName>
    </submittedName>
</protein>
<dbReference type="CDD" id="cd00299">
    <property type="entry name" value="GST_C_family"/>
    <property type="match status" value="1"/>
</dbReference>
<dbReference type="InterPro" id="IPR036282">
    <property type="entry name" value="Glutathione-S-Trfase_C_sf"/>
</dbReference>
<comment type="similarity">
    <text evidence="1">Belongs to the GST superfamily.</text>
</comment>
<organism evidence="4 5">
    <name type="scientific">Sodiomyces alkalinus (strain CBS 110278 / VKM F-3762 / F11)</name>
    <name type="common">Alkaliphilic filamentous fungus</name>
    <dbReference type="NCBI Taxonomy" id="1314773"/>
    <lineage>
        <taxon>Eukaryota</taxon>
        <taxon>Fungi</taxon>
        <taxon>Dikarya</taxon>
        <taxon>Ascomycota</taxon>
        <taxon>Pezizomycotina</taxon>
        <taxon>Sordariomycetes</taxon>
        <taxon>Hypocreomycetidae</taxon>
        <taxon>Glomerellales</taxon>
        <taxon>Plectosphaerellaceae</taxon>
        <taxon>Sodiomyces</taxon>
    </lineage>
</organism>
<evidence type="ECO:0000313" key="5">
    <source>
        <dbReference type="Proteomes" id="UP000272025"/>
    </source>
</evidence>
<dbReference type="SUPFAM" id="SSF52833">
    <property type="entry name" value="Thioredoxin-like"/>
    <property type="match status" value="1"/>
</dbReference>
<dbReference type="AlphaFoldDB" id="A0A3N2PUK2"/>
<dbReference type="PANTHER" id="PTHR43968">
    <property type="match status" value="1"/>
</dbReference>
<feature type="domain" description="GST C-terminal" evidence="3">
    <location>
        <begin position="94"/>
        <end position="223"/>
    </location>
</feature>
<dbReference type="GeneID" id="39581421"/>
<dbReference type="SFLD" id="SFLDG00358">
    <property type="entry name" value="Main_(cytGST)"/>
    <property type="match status" value="1"/>
</dbReference>
<evidence type="ECO:0000313" key="4">
    <source>
        <dbReference type="EMBL" id="ROT38195.1"/>
    </source>
</evidence>
<dbReference type="PROSITE" id="PS51354">
    <property type="entry name" value="GLUTAREDOXIN_2"/>
    <property type="match status" value="1"/>
</dbReference>
<dbReference type="Pfam" id="PF13409">
    <property type="entry name" value="GST_N_2"/>
    <property type="match status" value="1"/>
</dbReference>
<dbReference type="Gene3D" id="1.20.1050.10">
    <property type="match status" value="1"/>
</dbReference>
<reference evidence="4 5" key="1">
    <citation type="journal article" date="2018" name="Mol. Ecol.">
        <title>The obligate alkalophilic soda-lake fungus Sodiomyces alkalinus has shifted to a protein diet.</title>
        <authorList>
            <person name="Grum-Grzhimaylo A.A."/>
            <person name="Falkoski D.L."/>
            <person name="van den Heuvel J."/>
            <person name="Valero-Jimenez C.A."/>
            <person name="Min B."/>
            <person name="Choi I.G."/>
            <person name="Lipzen A."/>
            <person name="Daum C.G."/>
            <person name="Aanen D.K."/>
            <person name="Tsang A."/>
            <person name="Henrissat B."/>
            <person name="Bilanenko E.N."/>
            <person name="de Vries R.P."/>
            <person name="van Kan J.A.L."/>
            <person name="Grigoriev I.V."/>
            <person name="Debets A.J.M."/>
        </authorList>
    </citation>
    <scope>NUCLEOTIDE SEQUENCE [LARGE SCALE GENOMIC DNA]</scope>
    <source>
        <strain evidence="4 5">F11</strain>
    </source>
</reference>
<dbReference type="SFLD" id="SFLDS00019">
    <property type="entry name" value="Glutathione_Transferase_(cytos"/>
    <property type="match status" value="1"/>
</dbReference>
<feature type="domain" description="GST N-terminal" evidence="2">
    <location>
        <begin position="5"/>
        <end position="84"/>
    </location>
</feature>
<proteinExistence type="inferred from homology"/>
<dbReference type="GO" id="GO:0005737">
    <property type="term" value="C:cytoplasm"/>
    <property type="evidence" value="ECO:0007669"/>
    <property type="project" value="TreeGrafter"/>
</dbReference>
<dbReference type="SUPFAM" id="SSF47616">
    <property type="entry name" value="GST C-terminal domain-like"/>
    <property type="match status" value="1"/>
</dbReference>